<gene>
    <name evidence="1" type="ORF">ACI43T_12255</name>
</gene>
<name>A0ABW8Q8E2_9NEIS</name>
<evidence type="ECO:0000313" key="1">
    <source>
        <dbReference type="EMBL" id="MFK7643241.1"/>
    </source>
</evidence>
<feature type="non-terminal residue" evidence="1">
    <location>
        <position position="1"/>
    </location>
</feature>
<proteinExistence type="predicted"/>
<feature type="non-terminal residue" evidence="1">
    <location>
        <position position="80"/>
    </location>
</feature>
<reference evidence="1 2" key="1">
    <citation type="submission" date="2024-11" db="EMBL/GenBank/DDBJ databases">
        <authorList>
            <person name="Mikucki A.G."/>
            <person name="Kahler C.M."/>
        </authorList>
    </citation>
    <scope>NUCLEOTIDE SEQUENCE [LARGE SCALE GENOMIC DNA]</scope>
    <source>
        <strain evidence="1 2">EXNM717</strain>
    </source>
</reference>
<evidence type="ECO:0000313" key="2">
    <source>
        <dbReference type="Proteomes" id="UP001621964"/>
    </source>
</evidence>
<dbReference type="Proteomes" id="UP001621964">
    <property type="component" value="Unassembled WGS sequence"/>
</dbReference>
<keyword evidence="2" id="KW-1185">Reference proteome</keyword>
<dbReference type="RefSeq" id="WP_405387403.1">
    <property type="nucleotide sequence ID" value="NZ_JBJGEB010000106.1"/>
</dbReference>
<protein>
    <submittedName>
        <fullName evidence="1">Uncharacterized protein</fullName>
    </submittedName>
</protein>
<accession>A0ABW8Q8E2</accession>
<dbReference type="EMBL" id="JBJGEB010000106">
    <property type="protein sequence ID" value="MFK7643241.1"/>
    <property type="molecule type" value="Genomic_DNA"/>
</dbReference>
<organism evidence="1 2">
    <name type="scientific">Neisseria oralis</name>
    <dbReference type="NCBI Taxonomy" id="1107316"/>
    <lineage>
        <taxon>Bacteria</taxon>
        <taxon>Pseudomonadati</taxon>
        <taxon>Pseudomonadota</taxon>
        <taxon>Betaproteobacteria</taxon>
        <taxon>Neisseriales</taxon>
        <taxon>Neisseriaceae</taxon>
        <taxon>Neisseria</taxon>
    </lineage>
</organism>
<sequence length="80" mass="8485">FATTAVVAKEALAILKNTCAFASMVNRDWEDEIPGNMARGYAPGNTINIKKPPRPTYRAGRVAAPQAIVEGTVPLTVSQG</sequence>
<comment type="caution">
    <text evidence="1">The sequence shown here is derived from an EMBL/GenBank/DDBJ whole genome shotgun (WGS) entry which is preliminary data.</text>
</comment>